<dbReference type="GO" id="GO:0016491">
    <property type="term" value="F:oxidoreductase activity"/>
    <property type="evidence" value="ECO:0007669"/>
    <property type="project" value="UniProtKB-KW"/>
</dbReference>
<dbReference type="AlphaFoldDB" id="A0A7J7GTN5"/>
<evidence type="ECO:0000256" key="3">
    <source>
        <dbReference type="ARBA" id="ARBA00023002"/>
    </source>
</evidence>
<comment type="similarity">
    <text evidence="1">Belongs to the short-chain dehydrogenases/reductases (SDR) family.</text>
</comment>
<sequence>MGEACLGTNYYGVKLVTEELIPLLQLPDCQNSKKELSDTDSHAEEKVEVVLKRYLDDLKEDLLETKGWPVALNAYTRVLAKKYPNIAINAVAPDFVNIDLTYH</sequence>
<dbReference type="PANTHER" id="PTHR43490">
    <property type="entry name" value="(+)-NEOMENTHOL DEHYDROGENASE"/>
    <property type="match status" value="1"/>
</dbReference>
<keyword evidence="5" id="KW-1185">Reference proteome</keyword>
<evidence type="ECO:0000256" key="1">
    <source>
        <dbReference type="ARBA" id="ARBA00006484"/>
    </source>
</evidence>
<keyword evidence="2" id="KW-0521">NADP</keyword>
<comment type="caution">
    <text evidence="4">The sequence shown here is derived from an EMBL/GenBank/DDBJ whole genome shotgun (WGS) entry which is preliminary data.</text>
</comment>
<reference evidence="5" key="1">
    <citation type="journal article" date="2020" name="Nat. Commun.">
        <title>Genome assembly of wild tea tree DASZ reveals pedigree and selection history of tea varieties.</title>
        <authorList>
            <person name="Zhang W."/>
            <person name="Zhang Y."/>
            <person name="Qiu H."/>
            <person name="Guo Y."/>
            <person name="Wan H."/>
            <person name="Zhang X."/>
            <person name="Scossa F."/>
            <person name="Alseekh S."/>
            <person name="Zhang Q."/>
            <person name="Wang P."/>
            <person name="Xu L."/>
            <person name="Schmidt M.H."/>
            <person name="Jia X."/>
            <person name="Li D."/>
            <person name="Zhu A."/>
            <person name="Guo F."/>
            <person name="Chen W."/>
            <person name="Ni D."/>
            <person name="Usadel B."/>
            <person name="Fernie A.R."/>
            <person name="Wen W."/>
        </authorList>
    </citation>
    <scope>NUCLEOTIDE SEQUENCE [LARGE SCALE GENOMIC DNA]</scope>
    <source>
        <strain evidence="5">cv. G240</strain>
    </source>
</reference>
<dbReference type="GO" id="GO:0016020">
    <property type="term" value="C:membrane"/>
    <property type="evidence" value="ECO:0007669"/>
    <property type="project" value="TreeGrafter"/>
</dbReference>
<reference evidence="4 5" key="2">
    <citation type="submission" date="2020-07" db="EMBL/GenBank/DDBJ databases">
        <title>Genome assembly of wild tea tree DASZ reveals pedigree and selection history of tea varieties.</title>
        <authorList>
            <person name="Zhang W."/>
        </authorList>
    </citation>
    <scope>NUCLEOTIDE SEQUENCE [LARGE SCALE GENOMIC DNA]</scope>
    <source>
        <strain evidence="5">cv. G240</strain>
        <tissue evidence="4">Leaf</tissue>
    </source>
</reference>
<gene>
    <name evidence="4" type="ORF">HYC85_020913</name>
</gene>
<dbReference type="Gene3D" id="3.40.50.720">
    <property type="entry name" value="NAD(P)-binding Rossmann-like Domain"/>
    <property type="match status" value="1"/>
</dbReference>
<evidence type="ECO:0000313" key="5">
    <source>
        <dbReference type="Proteomes" id="UP000593564"/>
    </source>
</evidence>
<proteinExistence type="inferred from homology"/>
<dbReference type="EMBL" id="JACBKZ010000009">
    <property type="protein sequence ID" value="KAF5943271.1"/>
    <property type="molecule type" value="Genomic_DNA"/>
</dbReference>
<accession>A0A7J7GTN5</accession>
<evidence type="ECO:0000256" key="2">
    <source>
        <dbReference type="ARBA" id="ARBA00022857"/>
    </source>
</evidence>
<protein>
    <submittedName>
        <fullName evidence="4">Uncharacterized protein</fullName>
    </submittedName>
</protein>
<dbReference type="PANTHER" id="PTHR43490:SF131">
    <property type="entry name" value="SALUTARIDINE REDUCTASE-LIKE ISOFORM X2"/>
    <property type="match status" value="1"/>
</dbReference>
<evidence type="ECO:0000313" key="4">
    <source>
        <dbReference type="EMBL" id="KAF5943271.1"/>
    </source>
</evidence>
<keyword evidence="3" id="KW-0560">Oxidoreductase</keyword>
<dbReference type="Proteomes" id="UP000593564">
    <property type="component" value="Unassembled WGS sequence"/>
</dbReference>
<name>A0A7J7GTN5_CAMSI</name>
<organism evidence="4 5">
    <name type="scientific">Camellia sinensis</name>
    <name type="common">Tea plant</name>
    <name type="synonym">Thea sinensis</name>
    <dbReference type="NCBI Taxonomy" id="4442"/>
    <lineage>
        <taxon>Eukaryota</taxon>
        <taxon>Viridiplantae</taxon>
        <taxon>Streptophyta</taxon>
        <taxon>Embryophyta</taxon>
        <taxon>Tracheophyta</taxon>
        <taxon>Spermatophyta</taxon>
        <taxon>Magnoliopsida</taxon>
        <taxon>eudicotyledons</taxon>
        <taxon>Gunneridae</taxon>
        <taxon>Pentapetalae</taxon>
        <taxon>asterids</taxon>
        <taxon>Ericales</taxon>
        <taxon>Theaceae</taxon>
        <taxon>Camellia</taxon>
    </lineage>
</organism>